<keyword evidence="4" id="KW-1185">Reference proteome</keyword>
<name>A0A6G0U2G8_APHGL</name>
<dbReference type="PROSITE" id="PS51678">
    <property type="entry name" value="SAM_MT_PRMT"/>
    <property type="match status" value="1"/>
</dbReference>
<evidence type="ECO:0000256" key="2">
    <source>
        <dbReference type="PROSITE-ProRule" id="PRU01015"/>
    </source>
</evidence>
<dbReference type="InterPro" id="IPR029063">
    <property type="entry name" value="SAM-dependent_MTases_sf"/>
</dbReference>
<evidence type="ECO:0000256" key="1">
    <source>
        <dbReference type="ARBA" id="ARBA00022691"/>
    </source>
</evidence>
<dbReference type="GO" id="GO:0032259">
    <property type="term" value="P:methylation"/>
    <property type="evidence" value="ECO:0007669"/>
    <property type="project" value="UniProtKB-KW"/>
</dbReference>
<gene>
    <name evidence="3" type="ORF">AGLY_003222</name>
</gene>
<evidence type="ECO:0000313" key="3">
    <source>
        <dbReference type="EMBL" id="KAE9543311.1"/>
    </source>
</evidence>
<protein>
    <submittedName>
        <fullName evidence="3">Uncharacterized protein</fullName>
    </submittedName>
</protein>
<dbReference type="InterPro" id="IPR025799">
    <property type="entry name" value="Arg_MeTrfase"/>
</dbReference>
<dbReference type="PANTHER" id="PTHR11006:SF60">
    <property type="entry name" value="PROTEIN ARGININE N-METHYLTRANSFERASE 9"/>
    <property type="match status" value="1"/>
</dbReference>
<keyword evidence="2" id="KW-0808">Transferase</keyword>
<sequence>MEYTLNNNMIRRLLRLADLAMDRLENGPAFVHLSVLVDIAPNLKDIIKHKFITCLCYYGKELEDHKCYSDIFNCYENALKLFPNNEILLNNLGSHLIRLGYNEEGRHFVMKALDINQFYLPAITNIQIVNSRFVERWHYRMLNDSKRNLAYKKAIGDRINQGHKTVLDIGCGSLILSLYAAEYPVDRIYACDYSKIMSNIASEVLTQNSLHNLIKIFNMNSNDMCIPDNIDERVSLVVTETMDAGLFGEHILTSLKHAWDKLLLPPKSKVKPELPHGCVIPYRATVYAVPIQCSYIRKRNLFYGKEQLYFKQFNLCSTTNEPYDCEKLNQLPGDCVFLASPQVVMHINFNDPNQINKLLNTQNVNMKSMKYSITHSGSVDAIVSWFVVDLTEDISINTIDNKNENCCWEQALFISKSNKRVEQGDKLCVLYKWEDDHYVLKLDDEISNPKFIPLEKEIIAFLNDINQIEGYIKAAKQWYINNKHLKNVRILDTCPFPIFGIEILSLITSSTNSNIDVEIYYIDTNLTEVLNSFKNSNHFCSNIFCFDKKKKKTKKFDVIIANYINFYGEFNINVIENQIYSEKMLKPNGIILPEKISIRCQLVNSKWLPHVSKVIENNDSCNPHIRDLINAYSVNHHLDVFKHLVTDICLSDCMTCLTLLPKQLSQEISLPISIPIIANGKLNAILYCFEILIYNNCSVSTANENSYVNQCAFLVENAINVNLGNKIKINTMINNGHLLLSVDKI</sequence>
<dbReference type="SUPFAM" id="SSF53335">
    <property type="entry name" value="S-adenosyl-L-methionine-dependent methyltransferases"/>
    <property type="match status" value="2"/>
</dbReference>
<dbReference type="PANTHER" id="PTHR11006">
    <property type="entry name" value="PROTEIN ARGININE N-METHYLTRANSFERASE"/>
    <property type="match status" value="1"/>
</dbReference>
<dbReference type="GO" id="GO:0005634">
    <property type="term" value="C:nucleus"/>
    <property type="evidence" value="ECO:0007669"/>
    <property type="project" value="TreeGrafter"/>
</dbReference>
<dbReference type="AlphaFoldDB" id="A0A6G0U2G8"/>
<proteinExistence type="predicted"/>
<evidence type="ECO:0000313" key="4">
    <source>
        <dbReference type="Proteomes" id="UP000475862"/>
    </source>
</evidence>
<dbReference type="GO" id="GO:0016274">
    <property type="term" value="F:protein-arginine N-methyltransferase activity"/>
    <property type="evidence" value="ECO:0007669"/>
    <property type="project" value="InterPro"/>
</dbReference>
<dbReference type="Proteomes" id="UP000475862">
    <property type="component" value="Unassembled WGS sequence"/>
</dbReference>
<organism evidence="3 4">
    <name type="scientific">Aphis glycines</name>
    <name type="common">Soybean aphid</name>
    <dbReference type="NCBI Taxonomy" id="307491"/>
    <lineage>
        <taxon>Eukaryota</taxon>
        <taxon>Metazoa</taxon>
        <taxon>Ecdysozoa</taxon>
        <taxon>Arthropoda</taxon>
        <taxon>Hexapoda</taxon>
        <taxon>Insecta</taxon>
        <taxon>Pterygota</taxon>
        <taxon>Neoptera</taxon>
        <taxon>Paraneoptera</taxon>
        <taxon>Hemiptera</taxon>
        <taxon>Sternorrhyncha</taxon>
        <taxon>Aphidomorpha</taxon>
        <taxon>Aphidoidea</taxon>
        <taxon>Aphididae</taxon>
        <taxon>Aphidini</taxon>
        <taxon>Aphis</taxon>
        <taxon>Aphis</taxon>
    </lineage>
</organism>
<dbReference type="SUPFAM" id="SSF48452">
    <property type="entry name" value="TPR-like"/>
    <property type="match status" value="1"/>
</dbReference>
<accession>A0A6G0U2G8</accession>
<keyword evidence="1 2" id="KW-0949">S-adenosyl-L-methionine</keyword>
<dbReference type="GO" id="GO:0042054">
    <property type="term" value="F:histone methyltransferase activity"/>
    <property type="evidence" value="ECO:0007669"/>
    <property type="project" value="TreeGrafter"/>
</dbReference>
<dbReference type="Gene3D" id="1.25.40.10">
    <property type="entry name" value="Tetratricopeptide repeat domain"/>
    <property type="match status" value="1"/>
</dbReference>
<dbReference type="CDD" id="cd02440">
    <property type="entry name" value="AdoMet_MTases"/>
    <property type="match status" value="1"/>
</dbReference>
<dbReference type="Gene3D" id="2.70.160.11">
    <property type="entry name" value="Hnrnp arginine n-methyltransferase1"/>
    <property type="match status" value="1"/>
</dbReference>
<keyword evidence="2" id="KW-0489">Methyltransferase</keyword>
<dbReference type="Pfam" id="PF06325">
    <property type="entry name" value="PrmA"/>
    <property type="match status" value="1"/>
</dbReference>
<dbReference type="OrthoDB" id="5980806at2759"/>
<reference evidence="3 4" key="1">
    <citation type="submission" date="2019-08" db="EMBL/GenBank/DDBJ databases">
        <title>The genome of the soybean aphid Biotype 1, its phylome, world population structure and adaptation to the North American continent.</title>
        <authorList>
            <person name="Giordano R."/>
            <person name="Donthu R.K."/>
            <person name="Hernandez A.G."/>
            <person name="Wright C.L."/>
            <person name="Zimin A.V."/>
        </authorList>
    </citation>
    <scope>NUCLEOTIDE SEQUENCE [LARGE SCALE GENOMIC DNA]</scope>
    <source>
        <tissue evidence="3">Whole aphids</tissue>
    </source>
</reference>
<dbReference type="InterPro" id="IPR011990">
    <property type="entry name" value="TPR-like_helical_dom_sf"/>
</dbReference>
<dbReference type="Gene3D" id="3.40.50.150">
    <property type="entry name" value="Vaccinia Virus protein VP39"/>
    <property type="match status" value="1"/>
</dbReference>
<dbReference type="EMBL" id="VYZN01000009">
    <property type="protein sequence ID" value="KAE9543311.1"/>
    <property type="molecule type" value="Genomic_DNA"/>
</dbReference>
<comment type="caution">
    <text evidence="3">The sequence shown here is derived from an EMBL/GenBank/DDBJ whole genome shotgun (WGS) entry which is preliminary data.</text>
</comment>